<dbReference type="EMBL" id="JARBHB010000004">
    <property type="protein sequence ID" value="KAJ8885920.1"/>
    <property type="molecule type" value="Genomic_DNA"/>
</dbReference>
<dbReference type="Proteomes" id="UP001159363">
    <property type="component" value="Chromosome X"/>
</dbReference>
<evidence type="ECO:0000256" key="1">
    <source>
        <dbReference type="SAM" id="MobiDB-lite"/>
    </source>
</evidence>
<evidence type="ECO:0000313" key="3">
    <source>
        <dbReference type="Proteomes" id="UP001159363"/>
    </source>
</evidence>
<keyword evidence="3" id="KW-1185">Reference proteome</keyword>
<proteinExistence type="predicted"/>
<sequence length="199" mass="21914">MLYHLGAPKAPTSPCHTKERVSSQGHTSRRPAYIQIKAFDIALYRFPHIQTYICGSKLSRVERCWQACPFSRDHGAVSLLTFHQGELGSIPSQDTLKIFASGNHAGRGLWFVGFLRDPPFLPPLQSGTAPLSPHFTLIGSQDLGTLAQSKLLQTCEPRLYCAPRFAKKPSHQHPSPKIVLSTESSAPSSEGRVSSTTRH</sequence>
<feature type="region of interest" description="Disordered" evidence="1">
    <location>
        <begin position="1"/>
        <end position="28"/>
    </location>
</feature>
<feature type="compositionally biased region" description="Polar residues" evidence="1">
    <location>
        <begin position="181"/>
        <end position="199"/>
    </location>
</feature>
<gene>
    <name evidence="2" type="ORF">PR048_012126</name>
</gene>
<comment type="caution">
    <text evidence="2">The sequence shown here is derived from an EMBL/GenBank/DDBJ whole genome shotgun (WGS) entry which is preliminary data.</text>
</comment>
<feature type="region of interest" description="Disordered" evidence="1">
    <location>
        <begin position="166"/>
        <end position="199"/>
    </location>
</feature>
<protein>
    <submittedName>
        <fullName evidence="2">Uncharacterized protein</fullName>
    </submittedName>
</protein>
<accession>A0ABQ9HNP9</accession>
<reference evidence="2 3" key="1">
    <citation type="submission" date="2023-02" db="EMBL/GenBank/DDBJ databases">
        <title>LHISI_Scaffold_Assembly.</title>
        <authorList>
            <person name="Stuart O.P."/>
            <person name="Cleave R."/>
            <person name="Magrath M.J.L."/>
            <person name="Mikheyev A.S."/>
        </authorList>
    </citation>
    <scope>NUCLEOTIDE SEQUENCE [LARGE SCALE GENOMIC DNA]</scope>
    <source>
        <strain evidence="2">Daus_M_001</strain>
        <tissue evidence="2">Leg muscle</tissue>
    </source>
</reference>
<name>A0ABQ9HNP9_9NEOP</name>
<organism evidence="2 3">
    <name type="scientific">Dryococelus australis</name>
    <dbReference type="NCBI Taxonomy" id="614101"/>
    <lineage>
        <taxon>Eukaryota</taxon>
        <taxon>Metazoa</taxon>
        <taxon>Ecdysozoa</taxon>
        <taxon>Arthropoda</taxon>
        <taxon>Hexapoda</taxon>
        <taxon>Insecta</taxon>
        <taxon>Pterygota</taxon>
        <taxon>Neoptera</taxon>
        <taxon>Polyneoptera</taxon>
        <taxon>Phasmatodea</taxon>
        <taxon>Verophasmatodea</taxon>
        <taxon>Anareolatae</taxon>
        <taxon>Phasmatidae</taxon>
        <taxon>Eurycanthinae</taxon>
        <taxon>Dryococelus</taxon>
    </lineage>
</organism>
<evidence type="ECO:0000313" key="2">
    <source>
        <dbReference type="EMBL" id="KAJ8885920.1"/>
    </source>
</evidence>